<keyword evidence="1 2" id="KW-0103">Bromodomain</keyword>
<evidence type="ECO:0000256" key="2">
    <source>
        <dbReference type="PROSITE-ProRule" id="PRU00035"/>
    </source>
</evidence>
<evidence type="ECO:0000259" key="4">
    <source>
        <dbReference type="PROSITE" id="PS50014"/>
    </source>
</evidence>
<dbReference type="PROSITE" id="PS50014">
    <property type="entry name" value="BROMODOMAIN_2"/>
    <property type="match status" value="1"/>
</dbReference>
<dbReference type="InterPro" id="IPR001487">
    <property type="entry name" value="Bromodomain"/>
</dbReference>
<accession>A0A7I8IDX3</accession>
<feature type="region of interest" description="Disordered" evidence="3">
    <location>
        <begin position="1"/>
        <end position="129"/>
    </location>
</feature>
<dbReference type="SMART" id="SM00297">
    <property type="entry name" value="BROMO"/>
    <property type="match status" value="1"/>
</dbReference>
<dbReference type="AlphaFoldDB" id="A0A7I8IDX3"/>
<dbReference type="Gene3D" id="1.20.920.10">
    <property type="entry name" value="Bromodomain-like"/>
    <property type="match status" value="1"/>
</dbReference>
<dbReference type="SUPFAM" id="SSF47370">
    <property type="entry name" value="Bromodomain"/>
    <property type="match status" value="2"/>
</dbReference>
<dbReference type="EMBL" id="CACRZD030000002">
    <property type="protein sequence ID" value="CAA6655859.1"/>
    <property type="molecule type" value="Genomic_DNA"/>
</dbReference>
<evidence type="ECO:0000256" key="1">
    <source>
        <dbReference type="ARBA" id="ARBA00023117"/>
    </source>
</evidence>
<dbReference type="Pfam" id="PF00439">
    <property type="entry name" value="Bromodomain"/>
    <property type="match status" value="1"/>
</dbReference>
<feature type="region of interest" description="Disordered" evidence="3">
    <location>
        <begin position="479"/>
        <end position="541"/>
    </location>
</feature>
<dbReference type="CDD" id="cd04369">
    <property type="entry name" value="Bromodomain"/>
    <property type="match status" value="1"/>
</dbReference>
<protein>
    <recommendedName>
        <fullName evidence="4">Bromo domain-containing protein</fullName>
    </recommendedName>
</protein>
<dbReference type="EMBL" id="LR743589">
    <property type="protein sequence ID" value="CAA2616171.1"/>
    <property type="molecule type" value="Genomic_DNA"/>
</dbReference>
<feature type="compositionally biased region" description="Acidic residues" evidence="3">
    <location>
        <begin position="51"/>
        <end position="64"/>
    </location>
</feature>
<feature type="compositionally biased region" description="Basic and acidic residues" evidence="3">
    <location>
        <begin position="29"/>
        <end position="40"/>
    </location>
</feature>
<sequence length="605" mass="66325">MGKPVEKKRKKKGRPSLLDLQKRSLRLQKQQEEQQQEKRARTLVRILTTEPDGDAEDGEDDEEEGGGKRREKKLKLVLRLHQNNGIISKSDNAQEGHSDSESSGPESKGDGDTRARRRRSMPSLLDPGLTTPLPDRKLLIFILDRLQKKDTYGVFSEPVDPTELPDYHDVITHPMDFGTVRKRLSSGYYSNLEMFEVRVNSVIAVMLIACDSIDMHTSKCRICKDVFLICTNAMSYNAPDTIYFRQARSIHELAKKDFENLRQDSDEDEPEPESSAKKTVGRPPNDRASLDFSPDATLANAGDNLPWSNSSHDNHRLVNGEVPAWMGDKGIPMRFGKKVAVLDENRRHTYKQPQLSKGWHESSVLATLDGEKKQLVPVGFHGEHAYARSLARYAATLGPAGWEIAARQIEKRRLDLHLPSRGDPLQQHSTASPLVINGFSAALSSSSSQFGRMLRPAAAPLTHAGALEMVSRGADSSVNYAAKGSQPEPGDGAATGDPRGSWRGLSLRSTPESAPPPDLNIRFQSPSSPPAAAGVADSQQPDLASSVRRPCFLSPPPIFQLEAVAANDKAVRASCVRNGPKGKGSSAEFSLSFSLLGASHGEIGR</sequence>
<feature type="region of interest" description="Disordered" evidence="3">
    <location>
        <begin position="260"/>
        <end position="295"/>
    </location>
</feature>
<feature type="compositionally biased region" description="Polar residues" evidence="3">
    <location>
        <begin position="81"/>
        <end position="91"/>
    </location>
</feature>
<dbReference type="InterPro" id="IPR036427">
    <property type="entry name" value="Bromodomain-like_sf"/>
</dbReference>
<evidence type="ECO:0000313" key="5">
    <source>
        <dbReference type="EMBL" id="CAA2616171.1"/>
    </source>
</evidence>
<feature type="compositionally biased region" description="Basic residues" evidence="3">
    <location>
        <begin position="69"/>
        <end position="78"/>
    </location>
</feature>
<gene>
    <name evidence="5" type="ORF">SI7747_02002399</name>
</gene>
<dbReference type="InterPro" id="IPR051831">
    <property type="entry name" value="Bromodomain_contain_prot"/>
</dbReference>
<proteinExistence type="predicted"/>
<dbReference type="PRINTS" id="PR00503">
    <property type="entry name" value="BROMODOMAIN"/>
</dbReference>
<evidence type="ECO:0000256" key="3">
    <source>
        <dbReference type="SAM" id="MobiDB-lite"/>
    </source>
</evidence>
<name>A0A7I8IDX3_SPIIN</name>
<reference evidence="5 6" key="1">
    <citation type="submission" date="2019-12" db="EMBL/GenBank/DDBJ databases">
        <authorList>
            <person name="Scholz U."/>
            <person name="Mascher M."/>
            <person name="Fiebig A."/>
        </authorList>
    </citation>
    <scope>NUCLEOTIDE SEQUENCE</scope>
</reference>
<feature type="compositionally biased region" description="Basic residues" evidence="3">
    <location>
        <begin position="1"/>
        <end position="14"/>
    </location>
</feature>
<evidence type="ECO:0000313" key="6">
    <source>
        <dbReference type="Proteomes" id="UP001189122"/>
    </source>
</evidence>
<feature type="domain" description="Bromo" evidence="4">
    <location>
        <begin position="147"/>
        <end position="244"/>
    </location>
</feature>
<organism evidence="5">
    <name type="scientific">Spirodela intermedia</name>
    <name type="common">Intermediate duckweed</name>
    <dbReference type="NCBI Taxonomy" id="51605"/>
    <lineage>
        <taxon>Eukaryota</taxon>
        <taxon>Viridiplantae</taxon>
        <taxon>Streptophyta</taxon>
        <taxon>Embryophyta</taxon>
        <taxon>Tracheophyta</taxon>
        <taxon>Spermatophyta</taxon>
        <taxon>Magnoliopsida</taxon>
        <taxon>Liliopsida</taxon>
        <taxon>Araceae</taxon>
        <taxon>Lemnoideae</taxon>
        <taxon>Spirodela</taxon>
    </lineage>
</organism>
<dbReference type="Proteomes" id="UP001189122">
    <property type="component" value="Unassembled WGS sequence"/>
</dbReference>
<dbReference type="PANTHER" id="PTHR22881">
    <property type="entry name" value="BROMODOMAIN CONTAINING PROTEIN"/>
    <property type="match status" value="1"/>
</dbReference>
<dbReference type="PANTHER" id="PTHR22881:SF27">
    <property type="entry name" value="BROMODOMAIN CONTAINING 7_9"/>
    <property type="match status" value="1"/>
</dbReference>
<keyword evidence="6" id="KW-1185">Reference proteome</keyword>